<sequence>MTLTAKQQTRAAHRARRRAIAAERDLRADGVALAGHLEPLIARLGIGPGDVVTAYEHLPHEPHTDAVCRLLAVRGARVIVPITLPSFDLDWFALDDPDRTPLGLDAVARCRLLLIPALSVDALGNRLGQAGGCYDRTLPRATDNAVVVALLHPGELDERPLPTDPWDRPVDLVLTANGLSAVGPDRRRRLGD</sequence>
<keyword evidence="2" id="KW-1185">Reference proteome</keyword>
<comment type="caution">
    <text evidence="1">The sequence shown here is derived from an EMBL/GenBank/DDBJ whole genome shotgun (WGS) entry which is preliminary data.</text>
</comment>
<dbReference type="Pfam" id="PF01812">
    <property type="entry name" value="5-FTHF_cyc-lig"/>
    <property type="match status" value="1"/>
</dbReference>
<evidence type="ECO:0000313" key="2">
    <source>
        <dbReference type="Proteomes" id="UP001501475"/>
    </source>
</evidence>
<dbReference type="InterPro" id="IPR002698">
    <property type="entry name" value="FTHF_cligase"/>
</dbReference>
<dbReference type="SUPFAM" id="SSF100950">
    <property type="entry name" value="NagB/RpiA/CoA transferase-like"/>
    <property type="match status" value="1"/>
</dbReference>
<proteinExistence type="predicted"/>
<dbReference type="EMBL" id="BAAAPN010000035">
    <property type="protein sequence ID" value="GAA1755679.1"/>
    <property type="molecule type" value="Genomic_DNA"/>
</dbReference>
<dbReference type="InterPro" id="IPR037171">
    <property type="entry name" value="NagB/RpiA_transferase-like"/>
</dbReference>
<gene>
    <name evidence="1" type="ORF">GCM10009810_14310</name>
</gene>
<dbReference type="Gene3D" id="3.40.50.10420">
    <property type="entry name" value="NagB/RpiA/CoA transferase-like"/>
    <property type="match status" value="1"/>
</dbReference>
<dbReference type="RefSeq" id="WP_324387215.1">
    <property type="nucleotide sequence ID" value="NZ_BAAAPN010000035.1"/>
</dbReference>
<reference evidence="2" key="1">
    <citation type="journal article" date="2019" name="Int. J. Syst. Evol. Microbiol.">
        <title>The Global Catalogue of Microorganisms (GCM) 10K type strain sequencing project: providing services to taxonomists for standard genome sequencing and annotation.</title>
        <authorList>
            <consortium name="The Broad Institute Genomics Platform"/>
            <consortium name="The Broad Institute Genome Sequencing Center for Infectious Disease"/>
            <person name="Wu L."/>
            <person name="Ma J."/>
        </authorList>
    </citation>
    <scope>NUCLEOTIDE SEQUENCE [LARGE SCALE GENOMIC DNA]</scope>
    <source>
        <strain evidence="2">JCM 15591</strain>
    </source>
</reference>
<dbReference type="Proteomes" id="UP001501475">
    <property type="component" value="Unassembled WGS sequence"/>
</dbReference>
<dbReference type="PIRSF" id="PIRSF006806">
    <property type="entry name" value="FTHF_cligase"/>
    <property type="match status" value="1"/>
</dbReference>
<name>A0ABP4WIS1_9MICO</name>
<dbReference type="InterPro" id="IPR024185">
    <property type="entry name" value="FTHF_cligase-like_sf"/>
</dbReference>
<protein>
    <recommendedName>
        <fullName evidence="3">5-formyltetrahydrofolate cyclo-ligase</fullName>
    </recommendedName>
</protein>
<organism evidence="1 2">
    <name type="scientific">Nostocoides vanveenii</name>
    <dbReference type="NCBI Taxonomy" id="330835"/>
    <lineage>
        <taxon>Bacteria</taxon>
        <taxon>Bacillati</taxon>
        <taxon>Actinomycetota</taxon>
        <taxon>Actinomycetes</taxon>
        <taxon>Micrococcales</taxon>
        <taxon>Intrasporangiaceae</taxon>
        <taxon>Nostocoides</taxon>
    </lineage>
</organism>
<evidence type="ECO:0000313" key="1">
    <source>
        <dbReference type="EMBL" id="GAA1755679.1"/>
    </source>
</evidence>
<evidence type="ECO:0008006" key="3">
    <source>
        <dbReference type="Google" id="ProtNLM"/>
    </source>
</evidence>
<accession>A0ABP4WIS1</accession>